<evidence type="ECO:0000313" key="5">
    <source>
        <dbReference type="EMBL" id="RPF28770.1"/>
    </source>
</evidence>
<dbReference type="InterPro" id="IPR018392">
    <property type="entry name" value="LysM"/>
</dbReference>
<dbReference type="RefSeq" id="WP_170175332.1">
    <property type="nucleotide sequence ID" value="NZ_RKRA01000001.1"/>
</dbReference>
<dbReference type="SUPFAM" id="SSF53955">
    <property type="entry name" value="Lysozyme-like"/>
    <property type="match status" value="1"/>
</dbReference>
<organism evidence="5 6">
    <name type="scientific">Georgenia muralis</name>
    <dbReference type="NCBI Taxonomy" id="154117"/>
    <lineage>
        <taxon>Bacteria</taxon>
        <taxon>Bacillati</taxon>
        <taxon>Actinomycetota</taxon>
        <taxon>Actinomycetes</taxon>
        <taxon>Micrococcales</taxon>
        <taxon>Bogoriellaceae</taxon>
        <taxon>Georgenia</taxon>
    </lineage>
</organism>
<dbReference type="SMART" id="SM00257">
    <property type="entry name" value="LysM"/>
    <property type="match status" value="1"/>
</dbReference>
<gene>
    <name evidence="5" type="ORF">EDD32_3315</name>
</gene>
<dbReference type="Gene3D" id="3.10.350.10">
    <property type="entry name" value="LysM domain"/>
    <property type="match status" value="1"/>
</dbReference>
<name>A0A3N4ZBW8_9MICO</name>
<dbReference type="SUPFAM" id="SSF54106">
    <property type="entry name" value="LysM domain"/>
    <property type="match status" value="1"/>
</dbReference>
<evidence type="ECO:0000259" key="4">
    <source>
        <dbReference type="PROSITE" id="PS51782"/>
    </source>
</evidence>
<dbReference type="InterPro" id="IPR010618">
    <property type="entry name" value="RPF"/>
</dbReference>
<comment type="caution">
    <text evidence="5">The sequence shown here is derived from an EMBL/GenBank/DDBJ whole genome shotgun (WGS) entry which is preliminary data.</text>
</comment>
<evidence type="ECO:0000256" key="3">
    <source>
        <dbReference type="SAM" id="MobiDB-lite"/>
    </source>
</evidence>
<evidence type="ECO:0000256" key="2">
    <source>
        <dbReference type="ARBA" id="ARBA00022801"/>
    </source>
</evidence>
<dbReference type="GO" id="GO:0016787">
    <property type="term" value="F:hydrolase activity"/>
    <property type="evidence" value="ECO:0007669"/>
    <property type="project" value="UniProtKB-KW"/>
</dbReference>
<dbReference type="Gene3D" id="1.10.530.10">
    <property type="match status" value="1"/>
</dbReference>
<dbReference type="PANTHER" id="PTHR34700">
    <property type="entry name" value="POTASSIUM BINDING PROTEIN KBP"/>
    <property type="match status" value="1"/>
</dbReference>
<dbReference type="Proteomes" id="UP000280726">
    <property type="component" value="Unassembled WGS sequence"/>
</dbReference>
<dbReference type="PANTHER" id="PTHR34700:SF4">
    <property type="entry name" value="PHAGE-LIKE ELEMENT PBSX PROTEIN XKDP"/>
    <property type="match status" value="1"/>
</dbReference>
<dbReference type="AlphaFoldDB" id="A0A3N4ZBW8"/>
<comment type="similarity">
    <text evidence="1">Belongs to the transglycosylase family. Rpf subfamily.</text>
</comment>
<evidence type="ECO:0000313" key="6">
    <source>
        <dbReference type="Proteomes" id="UP000280726"/>
    </source>
</evidence>
<reference evidence="5 6" key="1">
    <citation type="submission" date="2018-11" db="EMBL/GenBank/DDBJ databases">
        <title>Sequencing the genomes of 1000 actinobacteria strains.</title>
        <authorList>
            <person name="Klenk H.-P."/>
        </authorList>
    </citation>
    <scope>NUCLEOTIDE SEQUENCE [LARGE SCALE GENOMIC DNA]</scope>
    <source>
        <strain evidence="5 6">DSM 14418</strain>
    </source>
</reference>
<dbReference type="Pfam" id="PF01476">
    <property type="entry name" value="LysM"/>
    <property type="match status" value="1"/>
</dbReference>
<feature type="region of interest" description="Disordered" evidence="3">
    <location>
        <begin position="133"/>
        <end position="180"/>
    </location>
</feature>
<dbReference type="EMBL" id="RKRA01000001">
    <property type="protein sequence ID" value="RPF28770.1"/>
    <property type="molecule type" value="Genomic_DNA"/>
</dbReference>
<dbReference type="Pfam" id="PF06737">
    <property type="entry name" value="Transglycosylas"/>
    <property type="match status" value="1"/>
</dbReference>
<dbReference type="InterPro" id="IPR052196">
    <property type="entry name" value="Bact_Kbp"/>
</dbReference>
<feature type="domain" description="LysM" evidence="4">
    <location>
        <begin position="178"/>
        <end position="225"/>
    </location>
</feature>
<feature type="compositionally biased region" description="Low complexity" evidence="3">
    <location>
        <begin position="139"/>
        <end position="155"/>
    </location>
</feature>
<protein>
    <submittedName>
        <fullName evidence="5">LysM domain-containing protein</fullName>
    </submittedName>
</protein>
<dbReference type="PROSITE" id="PS51782">
    <property type="entry name" value="LYSM"/>
    <property type="match status" value="1"/>
</dbReference>
<evidence type="ECO:0000256" key="1">
    <source>
        <dbReference type="ARBA" id="ARBA00010830"/>
    </source>
</evidence>
<dbReference type="CDD" id="cd13925">
    <property type="entry name" value="RPF"/>
    <property type="match status" value="1"/>
</dbReference>
<feature type="compositionally biased region" description="Low complexity" evidence="3">
    <location>
        <begin position="164"/>
        <end position="177"/>
    </location>
</feature>
<sequence>MTTRNTMSGAATRTASRSTAGRLRRAGGVGALLAMLSVPAVGVTGAGAASGETWDALAQCESSGNWAINTGNGYYGGLQFSQSTWEAFGGTQYAARADLASREQQIATAEQTLAVQGWGAWPACSAKLGLSEGDKAGSAGAAPTVQATPAPAQKAPAEREHTHPAPAEQAPAPSPAAETHTVVAGETLARIATDHGVFWRDLFEANRSVVGDNPDLILPGQVLRIR</sequence>
<keyword evidence="6" id="KW-1185">Reference proteome</keyword>
<keyword evidence="2" id="KW-0378">Hydrolase</keyword>
<proteinExistence type="inferred from homology"/>
<dbReference type="InterPro" id="IPR023346">
    <property type="entry name" value="Lysozyme-like_dom_sf"/>
</dbReference>
<dbReference type="InterPro" id="IPR036779">
    <property type="entry name" value="LysM_dom_sf"/>
</dbReference>
<dbReference type="CDD" id="cd00118">
    <property type="entry name" value="LysM"/>
    <property type="match status" value="1"/>
</dbReference>
<accession>A0A3N4ZBW8</accession>